<evidence type="ECO:0000259" key="5">
    <source>
        <dbReference type="PROSITE" id="PS50949"/>
    </source>
</evidence>
<feature type="region of interest" description="Disordered" evidence="4">
    <location>
        <begin position="1"/>
        <end position="46"/>
    </location>
</feature>
<comment type="caution">
    <text evidence="6">The sequence shown here is derived from an EMBL/GenBank/DDBJ whole genome shotgun (WGS) entry which is preliminary data.</text>
</comment>
<keyword evidence="3" id="KW-0804">Transcription</keyword>
<dbReference type="InterPro" id="IPR000524">
    <property type="entry name" value="Tscrpt_reg_HTH_GntR"/>
</dbReference>
<dbReference type="Proteomes" id="UP001501102">
    <property type="component" value="Unassembled WGS sequence"/>
</dbReference>
<evidence type="ECO:0000256" key="4">
    <source>
        <dbReference type="SAM" id="MobiDB-lite"/>
    </source>
</evidence>
<keyword evidence="7" id="KW-1185">Reference proteome</keyword>
<evidence type="ECO:0000256" key="3">
    <source>
        <dbReference type="ARBA" id="ARBA00023163"/>
    </source>
</evidence>
<dbReference type="SMART" id="SM00345">
    <property type="entry name" value="HTH_GNTR"/>
    <property type="match status" value="1"/>
</dbReference>
<dbReference type="PANTHER" id="PTHR38445:SF9">
    <property type="entry name" value="HTH-TYPE TRANSCRIPTIONAL REPRESSOR YTRA"/>
    <property type="match status" value="1"/>
</dbReference>
<dbReference type="SUPFAM" id="SSF46785">
    <property type="entry name" value="Winged helix' DNA-binding domain"/>
    <property type="match status" value="1"/>
</dbReference>
<reference evidence="6 7" key="1">
    <citation type="journal article" date="2019" name="Int. J. Syst. Evol. Microbiol.">
        <title>The Global Catalogue of Microorganisms (GCM) 10K type strain sequencing project: providing services to taxonomists for standard genome sequencing and annotation.</title>
        <authorList>
            <consortium name="The Broad Institute Genomics Platform"/>
            <consortium name="The Broad Institute Genome Sequencing Center for Infectious Disease"/>
            <person name="Wu L."/>
            <person name="Ma J."/>
        </authorList>
    </citation>
    <scope>NUCLEOTIDE SEQUENCE [LARGE SCALE GENOMIC DNA]</scope>
    <source>
        <strain evidence="6 7">JCM 4087</strain>
    </source>
</reference>
<keyword evidence="2" id="KW-0238">DNA-binding</keyword>
<name>A0ABN3WYV5_STRTU</name>
<dbReference type="Pfam" id="PF00392">
    <property type="entry name" value="GntR"/>
    <property type="match status" value="1"/>
</dbReference>
<dbReference type="InterPro" id="IPR036390">
    <property type="entry name" value="WH_DNA-bd_sf"/>
</dbReference>
<evidence type="ECO:0000313" key="7">
    <source>
        <dbReference type="Proteomes" id="UP001501102"/>
    </source>
</evidence>
<evidence type="ECO:0000256" key="1">
    <source>
        <dbReference type="ARBA" id="ARBA00023015"/>
    </source>
</evidence>
<dbReference type="InterPro" id="IPR036388">
    <property type="entry name" value="WH-like_DNA-bd_sf"/>
</dbReference>
<organism evidence="6 7">
    <name type="scientific">Streptomyces thioluteus</name>
    <dbReference type="NCBI Taxonomy" id="66431"/>
    <lineage>
        <taxon>Bacteria</taxon>
        <taxon>Bacillati</taxon>
        <taxon>Actinomycetota</taxon>
        <taxon>Actinomycetes</taxon>
        <taxon>Kitasatosporales</taxon>
        <taxon>Streptomycetaceae</taxon>
        <taxon>Streptomyces</taxon>
    </lineage>
</organism>
<evidence type="ECO:0000313" key="6">
    <source>
        <dbReference type="EMBL" id="GAA2932404.1"/>
    </source>
</evidence>
<keyword evidence="1" id="KW-0805">Transcription regulation</keyword>
<dbReference type="Gene3D" id="1.10.10.10">
    <property type="entry name" value="Winged helix-like DNA-binding domain superfamily/Winged helix DNA-binding domain"/>
    <property type="match status" value="1"/>
</dbReference>
<feature type="compositionally biased region" description="Basic and acidic residues" evidence="4">
    <location>
        <begin position="8"/>
        <end position="23"/>
    </location>
</feature>
<proteinExistence type="predicted"/>
<accession>A0ABN3WYV5</accession>
<feature type="domain" description="HTH gntR-type" evidence="5">
    <location>
        <begin position="27"/>
        <end position="95"/>
    </location>
</feature>
<dbReference type="PROSITE" id="PS50949">
    <property type="entry name" value="HTH_GNTR"/>
    <property type="match status" value="1"/>
</dbReference>
<gene>
    <name evidence="6" type="ORF">GCM10020221_30210</name>
</gene>
<protein>
    <recommendedName>
        <fullName evidence="5">HTH gntR-type domain-containing protein</fullName>
    </recommendedName>
</protein>
<evidence type="ECO:0000256" key="2">
    <source>
        <dbReference type="ARBA" id="ARBA00023125"/>
    </source>
</evidence>
<dbReference type="EMBL" id="BAAAXZ010000114">
    <property type="protein sequence ID" value="GAA2932404.1"/>
    <property type="molecule type" value="Genomic_DNA"/>
</dbReference>
<dbReference type="PANTHER" id="PTHR38445">
    <property type="entry name" value="HTH-TYPE TRANSCRIPTIONAL REPRESSOR YTRA"/>
    <property type="match status" value="1"/>
</dbReference>
<sequence length="138" mass="14748">MGAAHRSVIQEHSRRDLARDRRPGRPRTALRADPGQHRRPGPLGELPVGYRLPTVRGFAEQLGLAANTVAKAYRALETDGVIETRGRNGTFIAAPGDTAEREAAAAARGYAERARRLGLDRAAALAAAEEAVRAVYGA</sequence>